<protein>
    <recommendedName>
        <fullName evidence="3">Gag/pol protein</fullName>
    </recommendedName>
</protein>
<accession>A0A2P5D2L5</accession>
<dbReference type="STRING" id="63057.A0A2P5D2L5"/>
<sequence>MENSKKSLLPFRHRILLSKDQCPKTTEERVYMSKIPYAKAVGSLIYAMLYTRPDIYYAIGMVSRYQSNPRMAQWTVVKHILKYLRRTKDYMLVYSSTDLTPVGYTDSDF</sequence>
<dbReference type="PANTHER" id="PTHR11439:SF467">
    <property type="entry name" value="INTEGRASE CATALYTIC DOMAIN-CONTAINING PROTEIN"/>
    <property type="match status" value="1"/>
</dbReference>
<dbReference type="PANTHER" id="PTHR11439">
    <property type="entry name" value="GAG-POL-RELATED RETROTRANSPOSON"/>
    <property type="match status" value="1"/>
</dbReference>
<evidence type="ECO:0008006" key="3">
    <source>
        <dbReference type="Google" id="ProtNLM"/>
    </source>
</evidence>
<reference evidence="2" key="1">
    <citation type="submission" date="2016-06" db="EMBL/GenBank/DDBJ databases">
        <title>Parallel loss of symbiosis genes in relatives of nitrogen-fixing non-legume Parasponia.</title>
        <authorList>
            <person name="Van Velzen R."/>
            <person name="Holmer R."/>
            <person name="Bu F."/>
            <person name="Rutten L."/>
            <person name="Van Zeijl A."/>
            <person name="Liu W."/>
            <person name="Santuari L."/>
            <person name="Cao Q."/>
            <person name="Sharma T."/>
            <person name="Shen D."/>
            <person name="Roswanjaya Y."/>
            <person name="Wardhani T."/>
            <person name="Kalhor M.S."/>
            <person name="Jansen J."/>
            <person name="Van den Hoogen J."/>
            <person name="Gungor B."/>
            <person name="Hartog M."/>
            <person name="Hontelez J."/>
            <person name="Verver J."/>
            <person name="Yang W.-C."/>
            <person name="Schijlen E."/>
            <person name="Repin R."/>
            <person name="Schilthuizen M."/>
            <person name="Schranz E."/>
            <person name="Heidstra R."/>
            <person name="Miyata K."/>
            <person name="Fedorova E."/>
            <person name="Kohlen W."/>
            <person name="Bisseling T."/>
            <person name="Smit S."/>
            <person name="Geurts R."/>
        </authorList>
    </citation>
    <scope>NUCLEOTIDE SEQUENCE [LARGE SCALE GENOMIC DNA]</scope>
    <source>
        <strain evidence="2">cv. RG33-2</strain>
    </source>
</reference>
<evidence type="ECO:0000313" key="2">
    <source>
        <dbReference type="Proteomes" id="UP000237000"/>
    </source>
</evidence>
<dbReference type="OrthoDB" id="418757at2759"/>
<dbReference type="AlphaFoldDB" id="A0A2P5D2L5"/>
<organism evidence="1 2">
    <name type="scientific">Trema orientale</name>
    <name type="common">Charcoal tree</name>
    <name type="synonym">Celtis orientalis</name>
    <dbReference type="NCBI Taxonomy" id="63057"/>
    <lineage>
        <taxon>Eukaryota</taxon>
        <taxon>Viridiplantae</taxon>
        <taxon>Streptophyta</taxon>
        <taxon>Embryophyta</taxon>
        <taxon>Tracheophyta</taxon>
        <taxon>Spermatophyta</taxon>
        <taxon>Magnoliopsida</taxon>
        <taxon>eudicotyledons</taxon>
        <taxon>Gunneridae</taxon>
        <taxon>Pentapetalae</taxon>
        <taxon>rosids</taxon>
        <taxon>fabids</taxon>
        <taxon>Rosales</taxon>
        <taxon>Cannabaceae</taxon>
        <taxon>Trema</taxon>
    </lineage>
</organism>
<name>A0A2P5D2L5_TREOI</name>
<dbReference type="InParanoid" id="A0A2P5D2L5"/>
<gene>
    <name evidence="1" type="ORF">TorRG33x02_264290</name>
</gene>
<dbReference type="EMBL" id="JXTC01000303">
    <property type="protein sequence ID" value="PON67522.1"/>
    <property type="molecule type" value="Genomic_DNA"/>
</dbReference>
<comment type="caution">
    <text evidence="1">The sequence shown here is derived from an EMBL/GenBank/DDBJ whole genome shotgun (WGS) entry which is preliminary data.</text>
</comment>
<dbReference type="Proteomes" id="UP000237000">
    <property type="component" value="Unassembled WGS sequence"/>
</dbReference>
<evidence type="ECO:0000313" key="1">
    <source>
        <dbReference type="EMBL" id="PON67522.1"/>
    </source>
</evidence>
<proteinExistence type="predicted"/>
<keyword evidence="2" id="KW-1185">Reference proteome</keyword>